<comment type="caution">
    <text evidence="1">The sequence shown here is derived from an EMBL/GenBank/DDBJ whole genome shotgun (WGS) entry which is preliminary data.</text>
</comment>
<name>A0A9X2CL97_9GAMM</name>
<keyword evidence="2" id="KW-1185">Reference proteome</keyword>
<gene>
    <name evidence="1" type="ORF">L2672_07265</name>
</gene>
<evidence type="ECO:0000313" key="1">
    <source>
        <dbReference type="EMBL" id="MCL1142489.1"/>
    </source>
</evidence>
<evidence type="ECO:0000313" key="2">
    <source>
        <dbReference type="Proteomes" id="UP001139333"/>
    </source>
</evidence>
<accession>A0A9X2CL97</accession>
<dbReference type="RefSeq" id="WP_248995173.1">
    <property type="nucleotide sequence ID" value="NZ_JAKIKP010000004.1"/>
</dbReference>
<dbReference type="AlphaFoldDB" id="A0A9X2CL97"/>
<sequence length="282" mass="32239">MSLEQLYDSIEYVTIIGNAEGDWALAPAGKTITFNTTYHEDAIHIRADHLSAPNKPLSVENTEHNGLFEEVLNTVAQSLEKRVNCAPSIGLVTAVMTAMVSKSVKLRRMTLLPNLAQIESTDELKRQRCLKYNWLGERRIALGIALTHPHMNWPDLYLKPKIDFTVTPHKDLNPFELLVGDIFGIEQNALDLARIQHQSTMPTDYQKQVNTLKTLANLDTQYWLATSNKDYLLECEGFFYNKQNDNGSHWYLKDFKASQYIDDIRHHLAYCQQILAFKALTV</sequence>
<dbReference type="EMBL" id="JAKIKP010000004">
    <property type="protein sequence ID" value="MCL1142489.1"/>
    <property type="molecule type" value="Genomic_DNA"/>
</dbReference>
<organism evidence="1 2">
    <name type="scientific">Shewanella gaetbuli</name>
    <dbReference type="NCBI Taxonomy" id="220752"/>
    <lineage>
        <taxon>Bacteria</taxon>
        <taxon>Pseudomonadati</taxon>
        <taxon>Pseudomonadota</taxon>
        <taxon>Gammaproteobacteria</taxon>
        <taxon>Alteromonadales</taxon>
        <taxon>Shewanellaceae</taxon>
        <taxon>Shewanella</taxon>
    </lineage>
</organism>
<dbReference type="Proteomes" id="UP001139333">
    <property type="component" value="Unassembled WGS sequence"/>
</dbReference>
<protein>
    <submittedName>
        <fullName evidence="1">Uncharacterized protein</fullName>
    </submittedName>
</protein>
<reference evidence="1" key="1">
    <citation type="submission" date="2022-01" db="EMBL/GenBank/DDBJ databases">
        <title>Whole genome-based taxonomy of the Shewanellaceae.</title>
        <authorList>
            <person name="Martin-Rodriguez A.J."/>
        </authorList>
    </citation>
    <scope>NUCLEOTIDE SEQUENCE</scope>
    <source>
        <strain evidence="1">DSM 16422</strain>
    </source>
</reference>
<proteinExistence type="predicted"/>